<sequence length="80" mass="9277">MIAAGRKVSKFSGPEEQFEDNLSLRNKGEKAPSFDSFRLLPKFSYLPTFRRKWISHFGDKTEGGSRYFLPTDFLKVLNDQ</sequence>
<evidence type="ECO:0000313" key="2">
    <source>
        <dbReference type="EMBL" id="GIY49649.1"/>
    </source>
</evidence>
<name>A0AAV4TUV3_CAEEX</name>
<keyword evidence="3" id="KW-1185">Reference proteome</keyword>
<reference evidence="2 3" key="1">
    <citation type="submission" date="2021-06" db="EMBL/GenBank/DDBJ databases">
        <title>Caerostris extrusa draft genome.</title>
        <authorList>
            <person name="Kono N."/>
            <person name="Arakawa K."/>
        </authorList>
    </citation>
    <scope>NUCLEOTIDE SEQUENCE [LARGE SCALE GENOMIC DNA]</scope>
</reference>
<accession>A0AAV4TUV3</accession>
<feature type="region of interest" description="Disordered" evidence="1">
    <location>
        <begin position="1"/>
        <end position="24"/>
    </location>
</feature>
<dbReference type="Proteomes" id="UP001054945">
    <property type="component" value="Unassembled WGS sequence"/>
</dbReference>
<proteinExistence type="predicted"/>
<organism evidence="2 3">
    <name type="scientific">Caerostris extrusa</name>
    <name type="common">Bark spider</name>
    <name type="synonym">Caerostris bankana</name>
    <dbReference type="NCBI Taxonomy" id="172846"/>
    <lineage>
        <taxon>Eukaryota</taxon>
        <taxon>Metazoa</taxon>
        <taxon>Ecdysozoa</taxon>
        <taxon>Arthropoda</taxon>
        <taxon>Chelicerata</taxon>
        <taxon>Arachnida</taxon>
        <taxon>Araneae</taxon>
        <taxon>Araneomorphae</taxon>
        <taxon>Entelegynae</taxon>
        <taxon>Araneoidea</taxon>
        <taxon>Araneidae</taxon>
        <taxon>Caerostris</taxon>
    </lineage>
</organism>
<evidence type="ECO:0000313" key="3">
    <source>
        <dbReference type="Proteomes" id="UP001054945"/>
    </source>
</evidence>
<gene>
    <name evidence="2" type="ORF">CEXT_42831</name>
</gene>
<dbReference type="AlphaFoldDB" id="A0AAV4TUV3"/>
<evidence type="ECO:0000256" key="1">
    <source>
        <dbReference type="SAM" id="MobiDB-lite"/>
    </source>
</evidence>
<protein>
    <submittedName>
        <fullName evidence="2">Uncharacterized protein</fullName>
    </submittedName>
</protein>
<dbReference type="EMBL" id="BPLR01011862">
    <property type="protein sequence ID" value="GIY49649.1"/>
    <property type="molecule type" value="Genomic_DNA"/>
</dbReference>
<comment type="caution">
    <text evidence="2">The sequence shown here is derived from an EMBL/GenBank/DDBJ whole genome shotgun (WGS) entry which is preliminary data.</text>
</comment>